<evidence type="ECO:0000313" key="3">
    <source>
        <dbReference type="EMBL" id="SJM90190.1"/>
    </source>
</evidence>
<dbReference type="EMBL" id="FUKI01000044">
    <property type="protein sequence ID" value="SJM90190.1"/>
    <property type="molecule type" value="Genomic_DNA"/>
</dbReference>
<evidence type="ECO:0000259" key="2">
    <source>
        <dbReference type="Pfam" id="PF18252"/>
    </source>
</evidence>
<dbReference type="Proteomes" id="UP000195667">
    <property type="component" value="Unassembled WGS sequence"/>
</dbReference>
<proteinExistence type="predicted"/>
<organism evidence="3 4">
    <name type="scientific">Crenothrix polyspora</name>
    <dbReference type="NCBI Taxonomy" id="360316"/>
    <lineage>
        <taxon>Bacteria</taxon>
        <taxon>Pseudomonadati</taxon>
        <taxon>Pseudomonadota</taxon>
        <taxon>Gammaproteobacteria</taxon>
        <taxon>Methylococcales</taxon>
        <taxon>Crenotrichaceae</taxon>
        <taxon>Crenothrix</taxon>
    </lineage>
</organism>
<feature type="signal peptide" evidence="1">
    <location>
        <begin position="1"/>
        <end position="23"/>
    </location>
</feature>
<protein>
    <submittedName>
        <fullName evidence="3">Putative Copper-repressible polypeptide</fullName>
    </submittedName>
</protein>
<evidence type="ECO:0000313" key="4">
    <source>
        <dbReference type="Proteomes" id="UP000195667"/>
    </source>
</evidence>
<dbReference type="Gene3D" id="2.60.120.1220">
    <property type="match status" value="1"/>
</dbReference>
<dbReference type="InterPro" id="IPR041007">
    <property type="entry name" value="Cu_bind_CorA"/>
</dbReference>
<name>A0A1R4H2B2_9GAMM</name>
<evidence type="ECO:0000256" key="1">
    <source>
        <dbReference type="SAM" id="SignalP"/>
    </source>
</evidence>
<reference evidence="4" key="1">
    <citation type="submission" date="2017-02" db="EMBL/GenBank/DDBJ databases">
        <authorList>
            <person name="Daims H."/>
        </authorList>
    </citation>
    <scope>NUCLEOTIDE SEQUENCE [LARGE SCALE GENOMIC DNA]</scope>
</reference>
<dbReference type="RefSeq" id="WP_087142431.1">
    <property type="nucleotide sequence ID" value="NZ_FUKI01000044.1"/>
</dbReference>
<accession>A0A1R4H2B2</accession>
<dbReference type="AlphaFoldDB" id="A0A1R4H2B2"/>
<sequence length="203" mass="21998">MKLHHQLIGTLVLTMAIASGTQAATKLNGFVSFTPGVSSVFKVQNTSWRDPLFGNMGWAHKSSWGSFSVSTPKIISIEASTKVPGFHPAITVWYRGPADTAPDIYIPDHAYPQNSNFVELGAKDPNTNLVVGDISMQVVRWGYDQDGHTQRPPFMSGLTDRVAGKVRLAFVAQKKGTYQFVVGGFNPNGGISSTKQDVTVTVK</sequence>
<feature type="domain" description="Copper(I)-binding protein CorA" evidence="2">
    <location>
        <begin position="22"/>
        <end position="188"/>
    </location>
</feature>
<feature type="chain" id="PRO_5013204225" evidence="1">
    <location>
        <begin position="24"/>
        <end position="203"/>
    </location>
</feature>
<keyword evidence="4" id="KW-1185">Reference proteome</keyword>
<gene>
    <name evidence="3" type="ORF">CRENPOLYSF1_1380003</name>
</gene>
<dbReference type="Pfam" id="PF18252">
    <property type="entry name" value="Cu_bind_CorA"/>
    <property type="match status" value="1"/>
</dbReference>
<keyword evidence="1" id="KW-0732">Signal</keyword>
<dbReference type="OrthoDB" id="5565434at2"/>